<dbReference type="STRING" id="13616.ENSMODP00000038857"/>
<accession>K7DZA6</accession>
<reference evidence="2 3" key="1">
    <citation type="journal article" date="2007" name="Nature">
        <title>Genome of the marsupial Monodelphis domestica reveals innovation in non-coding sequences.</title>
        <authorList>
            <person name="Mikkelsen T.S."/>
            <person name="Wakefield M.J."/>
            <person name="Aken B."/>
            <person name="Amemiya C.T."/>
            <person name="Chang J.L."/>
            <person name="Duke S."/>
            <person name="Garber M."/>
            <person name="Gentles A.J."/>
            <person name="Goodstadt L."/>
            <person name="Heger A."/>
            <person name="Jurka J."/>
            <person name="Kamal M."/>
            <person name="Mauceli E."/>
            <person name="Searle S.M."/>
            <person name="Sharpe T."/>
            <person name="Baker M.L."/>
            <person name="Batzer M.A."/>
            <person name="Benos P.V."/>
            <person name="Belov K."/>
            <person name="Clamp M."/>
            <person name="Cook A."/>
            <person name="Cuff J."/>
            <person name="Das R."/>
            <person name="Davidow L."/>
            <person name="Deakin J.E."/>
            <person name="Fazzari M.J."/>
            <person name="Glass J.L."/>
            <person name="Grabherr M."/>
            <person name="Greally J.M."/>
            <person name="Gu W."/>
            <person name="Hore T.A."/>
            <person name="Huttley G.A."/>
            <person name="Kleber M."/>
            <person name="Jirtle R.L."/>
            <person name="Koina E."/>
            <person name="Lee J.T."/>
            <person name="Mahony S."/>
            <person name="Marra M.A."/>
            <person name="Miller R.D."/>
            <person name="Nicholls R.D."/>
            <person name="Oda M."/>
            <person name="Papenfuss A.T."/>
            <person name="Parra Z.E."/>
            <person name="Pollock D.D."/>
            <person name="Ray D.A."/>
            <person name="Schein J.E."/>
            <person name="Speed T.P."/>
            <person name="Thompson K."/>
            <person name="VandeBerg J.L."/>
            <person name="Wade C.M."/>
            <person name="Walker J.A."/>
            <person name="Waters P.D."/>
            <person name="Webber C."/>
            <person name="Weidman J.R."/>
            <person name="Xie X."/>
            <person name="Zody M.C."/>
            <person name="Baldwin J."/>
            <person name="Abdouelleil A."/>
            <person name="Abdulkadir J."/>
            <person name="Abebe A."/>
            <person name="Abera B."/>
            <person name="Abreu J."/>
            <person name="Acer S.C."/>
            <person name="Aftuck L."/>
            <person name="Alexander A."/>
            <person name="An P."/>
            <person name="Anderson E."/>
            <person name="Anderson S."/>
            <person name="Arachi H."/>
            <person name="Azer M."/>
            <person name="Bachantsang P."/>
            <person name="Barry A."/>
            <person name="Bayul T."/>
            <person name="Berlin A."/>
            <person name="Bessette D."/>
            <person name="Bloom T."/>
            <person name="Bloom T."/>
            <person name="Boguslavskiy L."/>
            <person name="Bonnet C."/>
            <person name="Boukhgalter B."/>
            <person name="Bourzgui I."/>
            <person name="Brown A."/>
            <person name="Cahill P."/>
            <person name="Channer S."/>
            <person name="Cheshatsang Y."/>
            <person name="Chuda L."/>
            <person name="Citroen M."/>
            <person name="Collymore A."/>
            <person name="Cooke P."/>
            <person name="Costello M."/>
            <person name="D'Aco K."/>
            <person name="Daza R."/>
            <person name="De Haan G."/>
            <person name="DeGray S."/>
            <person name="DeMaso C."/>
            <person name="Dhargay N."/>
            <person name="Dooley K."/>
            <person name="Dooley E."/>
            <person name="Doricent M."/>
            <person name="Dorje P."/>
            <person name="Dorjee K."/>
            <person name="Dupes A."/>
            <person name="Elong R."/>
            <person name="Falk J."/>
            <person name="Farina A."/>
            <person name="Faro S."/>
            <person name="Ferguson D."/>
            <person name="Fisher S."/>
            <person name="Foley C.D."/>
            <person name="Franke A."/>
            <person name="Friedrich D."/>
            <person name="Gadbois L."/>
            <person name="Gearin G."/>
            <person name="Gearin C.R."/>
            <person name="Giannoukos G."/>
            <person name="Goode T."/>
            <person name="Graham J."/>
            <person name="Grandbois E."/>
            <person name="Grewal S."/>
            <person name="Gyaltsen K."/>
            <person name="Hafez N."/>
            <person name="Hagos B."/>
            <person name="Hall J."/>
            <person name="Henson C."/>
            <person name="Hollinger A."/>
            <person name="Honan T."/>
            <person name="Huard M.D."/>
            <person name="Hughes L."/>
            <person name="Hurhula B."/>
            <person name="Husby M.E."/>
            <person name="Kamat A."/>
            <person name="Kanga B."/>
            <person name="Kashin S."/>
            <person name="Khazanovich D."/>
            <person name="Kisner P."/>
            <person name="Lance K."/>
            <person name="Lara M."/>
            <person name="Lee W."/>
            <person name="Lennon N."/>
            <person name="Letendre F."/>
            <person name="LeVine R."/>
            <person name="Lipovsky A."/>
            <person name="Liu X."/>
            <person name="Liu J."/>
            <person name="Liu S."/>
            <person name="Lokyitsang T."/>
            <person name="Lokyitsang Y."/>
            <person name="Lubonja R."/>
            <person name="Lui A."/>
            <person name="MacDonald P."/>
            <person name="Magnisalis V."/>
            <person name="Maru K."/>
            <person name="Matthews C."/>
            <person name="McCusker W."/>
            <person name="McDonough S."/>
            <person name="Mehta T."/>
            <person name="Meldrim J."/>
            <person name="Meneus L."/>
            <person name="Mihai O."/>
            <person name="Mihalev A."/>
            <person name="Mihova T."/>
            <person name="Mittelman R."/>
            <person name="Mlenga V."/>
            <person name="Montmayeur A."/>
            <person name="Mulrain L."/>
            <person name="Navidi A."/>
            <person name="Naylor J."/>
            <person name="Negash T."/>
            <person name="Nguyen T."/>
            <person name="Nguyen N."/>
            <person name="Nicol R."/>
            <person name="Norbu C."/>
            <person name="Norbu N."/>
            <person name="Novod N."/>
            <person name="O'Neill B."/>
            <person name="Osman S."/>
            <person name="Markiewicz E."/>
            <person name="Oyono O.L."/>
            <person name="Patti C."/>
            <person name="Phunkhang P."/>
            <person name="Pierre F."/>
            <person name="Priest M."/>
            <person name="Raghuraman S."/>
            <person name="Rege F."/>
            <person name="Reyes R."/>
            <person name="Rise C."/>
            <person name="Rogov P."/>
            <person name="Ross K."/>
            <person name="Ryan E."/>
            <person name="Settipalli S."/>
            <person name="Shea T."/>
            <person name="Sherpa N."/>
            <person name="Shi L."/>
            <person name="Shih D."/>
            <person name="Sparrow T."/>
            <person name="Spaulding J."/>
            <person name="Stalker J."/>
            <person name="Stange-Thomann N."/>
            <person name="Stavropoulos S."/>
            <person name="Stone C."/>
            <person name="Strader C."/>
            <person name="Tesfaye S."/>
            <person name="Thomson T."/>
            <person name="Thoulutsang Y."/>
            <person name="Thoulutsang D."/>
            <person name="Topham K."/>
            <person name="Topping I."/>
            <person name="Tsamla T."/>
            <person name="Vassiliev H."/>
            <person name="Vo A."/>
            <person name="Wangchuk T."/>
            <person name="Wangdi T."/>
            <person name="Weiand M."/>
            <person name="Wilkinson J."/>
            <person name="Wilson A."/>
            <person name="Yadav S."/>
            <person name="Young G."/>
            <person name="Yu Q."/>
            <person name="Zembek L."/>
            <person name="Zhong D."/>
            <person name="Zimmer A."/>
            <person name="Zwirko Z."/>
            <person name="Jaffe D.B."/>
            <person name="Alvarez P."/>
            <person name="Brockman W."/>
            <person name="Butler J."/>
            <person name="Chin C."/>
            <person name="Gnerre S."/>
            <person name="MacCallum I."/>
            <person name="Graves J.A."/>
            <person name="Ponting C.P."/>
            <person name="Breen M."/>
            <person name="Samollow P.B."/>
            <person name="Lander E.S."/>
            <person name="Lindblad-Toh K."/>
        </authorList>
    </citation>
    <scope>NUCLEOTIDE SEQUENCE [LARGE SCALE GENOMIC DNA]</scope>
</reference>
<dbReference type="eggNOG" id="ENOG502S9GN">
    <property type="taxonomic scope" value="Eukaryota"/>
</dbReference>
<feature type="region of interest" description="Disordered" evidence="1">
    <location>
        <begin position="99"/>
        <end position="120"/>
    </location>
</feature>
<dbReference type="GO" id="GO:0000776">
    <property type="term" value="C:kinetochore"/>
    <property type="evidence" value="ECO:0007669"/>
    <property type="project" value="InterPro"/>
</dbReference>
<feature type="compositionally biased region" description="Polar residues" evidence="1">
    <location>
        <begin position="240"/>
        <end position="249"/>
    </location>
</feature>
<dbReference type="GO" id="GO:0051754">
    <property type="term" value="P:meiotic sister chromatid cohesion, centromeric"/>
    <property type="evidence" value="ECO:0000318"/>
    <property type="project" value="GO_Central"/>
</dbReference>
<protein>
    <submittedName>
        <fullName evidence="2">Meiotic kinetochore factor</fullName>
    </submittedName>
</protein>
<evidence type="ECO:0000313" key="2">
    <source>
        <dbReference type="Ensembl" id="ENSMODP00000038857.2"/>
    </source>
</evidence>
<dbReference type="KEGG" id="mdo:103097113"/>
<evidence type="ECO:0000256" key="1">
    <source>
        <dbReference type="SAM" id="MobiDB-lite"/>
    </source>
</evidence>
<evidence type="ECO:0000313" key="3">
    <source>
        <dbReference type="Proteomes" id="UP000002280"/>
    </source>
</evidence>
<feature type="region of interest" description="Disordered" evidence="1">
    <location>
        <begin position="222"/>
        <end position="251"/>
    </location>
</feature>
<dbReference type="InterPro" id="IPR034545">
    <property type="entry name" value="Meikin"/>
</dbReference>
<dbReference type="GO" id="GO:0007060">
    <property type="term" value="P:male meiosis chromosome segregation"/>
    <property type="evidence" value="ECO:0000318"/>
    <property type="project" value="GO_Central"/>
</dbReference>
<proteinExistence type="predicted"/>
<dbReference type="HOGENOM" id="CLU_578650_0_0_1"/>
<dbReference type="GO" id="GO:0010789">
    <property type="term" value="P:meiotic sister chromatid cohesion involved in meiosis I"/>
    <property type="evidence" value="ECO:0000318"/>
    <property type="project" value="GO_Central"/>
</dbReference>
<dbReference type="InParanoid" id="K7DZA6"/>
<feature type="region of interest" description="Disordered" evidence="1">
    <location>
        <begin position="1"/>
        <end position="46"/>
    </location>
</feature>
<name>K7DZA6_MONDO</name>
<gene>
    <name evidence="2" type="primary">MEIKIN</name>
</gene>
<organism evidence="2 3">
    <name type="scientific">Monodelphis domestica</name>
    <name type="common">Gray short-tailed opossum</name>
    <dbReference type="NCBI Taxonomy" id="13616"/>
    <lineage>
        <taxon>Eukaryota</taxon>
        <taxon>Metazoa</taxon>
        <taxon>Chordata</taxon>
        <taxon>Craniata</taxon>
        <taxon>Vertebrata</taxon>
        <taxon>Euteleostomi</taxon>
        <taxon>Mammalia</taxon>
        <taxon>Metatheria</taxon>
        <taxon>Didelphimorphia</taxon>
        <taxon>Didelphidae</taxon>
        <taxon>Monodelphis</taxon>
    </lineage>
</organism>
<dbReference type="Proteomes" id="UP000002280">
    <property type="component" value="Chromosome 1"/>
</dbReference>
<feature type="compositionally biased region" description="Basic and acidic residues" evidence="1">
    <location>
        <begin position="1"/>
        <end position="19"/>
    </location>
</feature>
<dbReference type="GO" id="GO:0016321">
    <property type="term" value="P:female meiosis chromosome segregation"/>
    <property type="evidence" value="ECO:0000318"/>
    <property type="project" value="GO_Central"/>
</dbReference>
<dbReference type="AlphaFoldDB" id="K7DZA6"/>
<reference evidence="2" key="2">
    <citation type="submission" date="2025-08" db="UniProtKB">
        <authorList>
            <consortium name="Ensembl"/>
        </authorList>
    </citation>
    <scope>IDENTIFICATION</scope>
</reference>
<keyword evidence="3" id="KW-1185">Reference proteome</keyword>
<reference evidence="2" key="3">
    <citation type="submission" date="2025-09" db="UniProtKB">
        <authorList>
            <consortium name="Ensembl"/>
        </authorList>
    </citation>
    <scope>IDENTIFICATION</scope>
</reference>
<dbReference type="Bgee" id="ENSMODG00000027692">
    <property type="expression patterns" value="Expressed in testis and 3 other cell types or tissues"/>
</dbReference>
<dbReference type="GO" id="GO:0045143">
    <property type="term" value="P:homologous chromosome segregation"/>
    <property type="evidence" value="ECO:0000318"/>
    <property type="project" value="GO_Central"/>
</dbReference>
<dbReference type="FunCoup" id="K7DZA6">
    <property type="interactions" value="18"/>
</dbReference>
<sequence length="498" mass="55298">MWSQRTSERPRVRPAERLNHTPPPSRPSRGLSERTRDAAVRGPKGKLQMKILPTLKENVVATHLCESPTTKHSMQLNVTHQKSHINEDFRNANTLTQKESLPDDDLQGESNPVNTQTISSVTSSSDISLSLLRSSDTDFYIESTSFEDSLSSFPSPEVFRGGEFLDFNDSTTEGYLKFKNSTLLDTSQAVGIENMHQFSNLSAILDNTICKILPETEKTPDIKTKQTNSSAPIGKKNRGLLTSSPSSETGRFEINLSPVQKLTSEGELNPNTSNYVYSDEIVPASSSEEEKHSWESQGVMPEMCCIIKTSPKMRSMKVPCYSSKGVSTDMTKESVNKERLKTRRGMNTVEGKDTHWKNLVTGPRTSVEGLAWDPCLVSEVCCIVKSPPRIRGTKMPCCSLKEMSKDMVKKQVDKEKLKTKGRMDTIEGSGNQWREKVPCISSDICCIVKESPRIRCRKMKCCAPKVSLRRWRRGALVSLSLSETLGSTCGVTGGSVLA</sequence>
<dbReference type="GeneTree" id="ENSGT00390000016270"/>
<dbReference type="Ensembl" id="ENSMODT00000041963.2">
    <property type="protein sequence ID" value="ENSMODP00000038857.2"/>
    <property type="gene ID" value="ENSMODG00000027692.2"/>
</dbReference>
<dbReference type="OMA" id="IASEMCC"/>
<dbReference type="PANTHER" id="PTHR38006:SF1">
    <property type="entry name" value="MEIOSIS-SPECIFIC KINETOCHORE PROTEIN"/>
    <property type="match status" value="1"/>
</dbReference>
<dbReference type="PANTHER" id="PTHR38006">
    <property type="entry name" value="MEIOSIS-SPECIFIC KINETOCHORE PROTEIN"/>
    <property type="match status" value="1"/>
</dbReference>